<evidence type="ECO:0000259" key="2">
    <source>
        <dbReference type="Pfam" id="PF09362"/>
    </source>
</evidence>
<protein>
    <recommendedName>
        <fullName evidence="2">DUF1996 domain-containing protein</fullName>
    </recommendedName>
</protein>
<gene>
    <name evidence="3" type="ORF">N0V93_006692</name>
</gene>
<evidence type="ECO:0000313" key="4">
    <source>
        <dbReference type="Proteomes" id="UP001140453"/>
    </source>
</evidence>
<accession>A0A9W8YNP7</accession>
<dbReference type="Proteomes" id="UP001140453">
    <property type="component" value="Unassembled WGS sequence"/>
</dbReference>
<sequence>MRSSKLIVAALAFVGTPVSAFWRMECRGVSGQARIDPLVAYGKAGTGHIHEIFGSSGFSDVADYDTLTAGNCTSCAVTADKSAYWTPFPYFRDNETGEYEAVNNVGGMLAYYFLNPAPSGNQTIQAFPPGFRMLAGDTNRRNYTVGNSSYEDPDPDKSEWAALGQTTQTDLEQRALGFNCLDYTKTAEGSLYRHFMPSKEYIDAYCPDGIRFELMFPSCWDGVNLDSEDHKSHVAYPNLVIDGTCPDDYPVRLPGLFYETIWDMAAFSDRAGIFAISNGDPLGFGYHGDFIMGWDETDFTLQDAVDTCTNLDGTIESCPLFTVISEAEQGECQFEMPASLANEDVAGPMANLPGDITLAWGPAPADAATSASASADPTTVAVPTLSYSAGSTASVNGSYVPGNIFKVTPTTTTVAATDVAVTSSASDPLITLATSTYTYTGASGDVTISEIVYEEAITWVTDLTTTTVYVEPTGVARRDAHVHAHKHRHARSHKH</sequence>
<dbReference type="Pfam" id="PF09362">
    <property type="entry name" value="DUF1996"/>
    <property type="match status" value="1"/>
</dbReference>
<comment type="caution">
    <text evidence="3">The sequence shown here is derived from an EMBL/GenBank/DDBJ whole genome shotgun (WGS) entry which is preliminary data.</text>
</comment>
<evidence type="ECO:0000313" key="3">
    <source>
        <dbReference type="EMBL" id="KAJ4389228.1"/>
    </source>
</evidence>
<keyword evidence="1" id="KW-0732">Signal</keyword>
<feature type="domain" description="DUF1996" evidence="2">
    <location>
        <begin position="36"/>
        <end position="294"/>
    </location>
</feature>
<keyword evidence="4" id="KW-1185">Reference proteome</keyword>
<feature type="signal peptide" evidence="1">
    <location>
        <begin position="1"/>
        <end position="20"/>
    </location>
</feature>
<name>A0A9W8YNP7_9PEZI</name>
<dbReference type="OrthoDB" id="74764at2759"/>
<reference evidence="3" key="1">
    <citation type="submission" date="2022-10" db="EMBL/GenBank/DDBJ databases">
        <title>Tapping the CABI collections for fungal endophytes: first genome assemblies for Collariella, Neodidymelliopsis, Ascochyta clinopodiicola, Didymella pomorum, Didymosphaeria variabile, Neocosmospora piperis and Neocucurbitaria cava.</title>
        <authorList>
            <person name="Hill R."/>
        </authorList>
    </citation>
    <scope>NUCLEOTIDE SEQUENCE</scope>
    <source>
        <strain evidence="3">IMI 355082</strain>
    </source>
</reference>
<organism evidence="3 4">
    <name type="scientific">Gnomoniopsis smithogilvyi</name>
    <dbReference type="NCBI Taxonomy" id="1191159"/>
    <lineage>
        <taxon>Eukaryota</taxon>
        <taxon>Fungi</taxon>
        <taxon>Dikarya</taxon>
        <taxon>Ascomycota</taxon>
        <taxon>Pezizomycotina</taxon>
        <taxon>Sordariomycetes</taxon>
        <taxon>Sordariomycetidae</taxon>
        <taxon>Diaporthales</taxon>
        <taxon>Gnomoniaceae</taxon>
        <taxon>Gnomoniopsis</taxon>
    </lineage>
</organism>
<dbReference type="EMBL" id="JAPEVB010000004">
    <property type="protein sequence ID" value="KAJ4389228.1"/>
    <property type="molecule type" value="Genomic_DNA"/>
</dbReference>
<dbReference type="InterPro" id="IPR018535">
    <property type="entry name" value="DUF1996"/>
</dbReference>
<feature type="chain" id="PRO_5040857125" description="DUF1996 domain-containing protein" evidence="1">
    <location>
        <begin position="21"/>
        <end position="495"/>
    </location>
</feature>
<dbReference type="PANTHER" id="PTHR43662:SF7">
    <property type="entry name" value="DUF1996 DOMAIN-CONTAINING PROTEIN"/>
    <property type="match status" value="1"/>
</dbReference>
<proteinExistence type="predicted"/>
<dbReference type="PANTHER" id="PTHR43662">
    <property type="match status" value="1"/>
</dbReference>
<dbReference type="AlphaFoldDB" id="A0A9W8YNP7"/>
<evidence type="ECO:0000256" key="1">
    <source>
        <dbReference type="SAM" id="SignalP"/>
    </source>
</evidence>